<gene>
    <name evidence="1" type="ORF">LCGC14_0325460</name>
</gene>
<organism evidence="1">
    <name type="scientific">marine sediment metagenome</name>
    <dbReference type="NCBI Taxonomy" id="412755"/>
    <lineage>
        <taxon>unclassified sequences</taxon>
        <taxon>metagenomes</taxon>
        <taxon>ecological metagenomes</taxon>
    </lineage>
</organism>
<reference evidence="1" key="1">
    <citation type="journal article" date="2015" name="Nature">
        <title>Complex archaea that bridge the gap between prokaryotes and eukaryotes.</title>
        <authorList>
            <person name="Spang A."/>
            <person name="Saw J.H."/>
            <person name="Jorgensen S.L."/>
            <person name="Zaremba-Niedzwiedzka K."/>
            <person name="Martijn J."/>
            <person name="Lind A.E."/>
            <person name="van Eijk R."/>
            <person name="Schleper C."/>
            <person name="Guy L."/>
            <person name="Ettema T.J."/>
        </authorList>
    </citation>
    <scope>NUCLEOTIDE SEQUENCE</scope>
</reference>
<dbReference type="PANTHER" id="PTHR42941">
    <property type="entry name" value="SLL1037 PROTEIN"/>
    <property type="match status" value="1"/>
</dbReference>
<comment type="caution">
    <text evidence="1">The sequence shown here is derived from an EMBL/GenBank/DDBJ whole genome shotgun (WGS) entry which is preliminary data.</text>
</comment>
<protein>
    <recommendedName>
        <fullName evidence="2">C4-dicarboxylate ABC transporter substrate-binding protein</fullName>
    </recommendedName>
</protein>
<sequence>MSNILLKTLGATAIAIASVMPAAAQETELARSMLWSTYDVGSSGYTEASAVADAFGKKFDTRVRIMPSGTSIGRLLPLKTGRVQYGWLANEVYFATEALYDFSVQEWGPQDLRIVAGRPSTFGMAIATDSGIKTIADLRGKRVPRIKANPSINIKVEAMLAFAGLTWDDVQVVEVPSYGAALQALVDGQADAAGTTPTAATLYELEGSSRGLSWAPLPEDNAEGWAAVTDVASFFAPATVTTGAGISEDNPAQIFAVRYPMITVYADADENEVYNFIKALDESFDIYKDATSAMPNWAISEAGTTPQDAPFHPGAIRYLKEIGVWTDKDQAWNDARLARLENVMAAWETATEEAMDQNISSKDWPTFWEEHRAAIEK</sequence>
<evidence type="ECO:0008006" key="2">
    <source>
        <dbReference type="Google" id="ProtNLM"/>
    </source>
</evidence>
<dbReference type="EMBL" id="LAZR01000224">
    <property type="protein sequence ID" value="KKN80882.1"/>
    <property type="molecule type" value="Genomic_DNA"/>
</dbReference>
<accession>A0A0F9U0S0</accession>
<dbReference type="AlphaFoldDB" id="A0A0F9U0S0"/>
<dbReference type="Pfam" id="PF16868">
    <property type="entry name" value="NMT1_3"/>
    <property type="match status" value="1"/>
</dbReference>
<proteinExistence type="predicted"/>
<evidence type="ECO:0000313" key="1">
    <source>
        <dbReference type="EMBL" id="KKN80882.1"/>
    </source>
</evidence>
<dbReference type="SUPFAM" id="SSF53850">
    <property type="entry name" value="Periplasmic binding protein-like II"/>
    <property type="match status" value="1"/>
</dbReference>
<dbReference type="InterPro" id="IPR011852">
    <property type="entry name" value="TRAP_TAXI"/>
</dbReference>
<name>A0A0F9U0S0_9ZZZZ</name>
<dbReference type="Gene3D" id="3.40.190.10">
    <property type="entry name" value="Periplasmic binding protein-like II"/>
    <property type="match status" value="2"/>
</dbReference>
<dbReference type="PANTHER" id="PTHR42941:SF1">
    <property type="entry name" value="SLL1037 PROTEIN"/>
    <property type="match status" value="1"/>
</dbReference>
<dbReference type="NCBIfam" id="TIGR02122">
    <property type="entry name" value="TRAP_TAXI"/>
    <property type="match status" value="1"/>
</dbReference>